<comment type="caution">
    <text evidence="16">The sequence shown here is derived from an EMBL/GenBank/DDBJ whole genome shotgun (WGS) entry which is preliminary data.</text>
</comment>
<dbReference type="GO" id="GO:0016787">
    <property type="term" value="F:hydrolase activity"/>
    <property type="evidence" value="ECO:0007669"/>
    <property type="project" value="UniProtKB-KW"/>
</dbReference>
<dbReference type="Gene3D" id="3.30.2060.10">
    <property type="entry name" value="Penicillin-binding protein 1b domain"/>
    <property type="match status" value="1"/>
</dbReference>
<evidence type="ECO:0000256" key="7">
    <source>
        <dbReference type="ARBA" id="ARBA00022840"/>
    </source>
</evidence>
<evidence type="ECO:0000256" key="10">
    <source>
        <dbReference type="ARBA" id="ARBA00061104"/>
    </source>
</evidence>
<dbReference type="SUPFAM" id="SSF141259">
    <property type="entry name" value="CarD-like"/>
    <property type="match status" value="1"/>
</dbReference>
<evidence type="ECO:0000256" key="8">
    <source>
        <dbReference type="ARBA" id="ARBA00023125"/>
    </source>
</evidence>
<dbReference type="Gene3D" id="3.90.1150.50">
    <property type="entry name" value="Transcription-repair-coupling factor, D7 domain"/>
    <property type="match status" value="1"/>
</dbReference>
<evidence type="ECO:0000256" key="4">
    <source>
        <dbReference type="ARBA" id="ARBA00022763"/>
    </source>
</evidence>
<keyword evidence="5 13" id="KW-0378">Hydrolase</keyword>
<keyword evidence="9 13" id="KW-0234">DNA repair</keyword>
<accession>A0A267MFR0</accession>
<dbReference type="NCBIfam" id="TIGR00580">
    <property type="entry name" value="mfd"/>
    <property type="match status" value="1"/>
</dbReference>
<dbReference type="InterPro" id="IPR001650">
    <property type="entry name" value="Helicase_C-like"/>
</dbReference>
<dbReference type="SUPFAM" id="SSF143517">
    <property type="entry name" value="TRCF domain-like"/>
    <property type="match status" value="1"/>
</dbReference>
<feature type="domain" description="Helicase ATP-binding" evidence="14">
    <location>
        <begin position="639"/>
        <end position="800"/>
    </location>
</feature>
<comment type="similarity">
    <text evidence="10 13">In the N-terminal section; belongs to the UvrB family.</text>
</comment>
<proteinExistence type="inferred from homology"/>
<evidence type="ECO:0000313" key="16">
    <source>
        <dbReference type="EMBL" id="PAB57640.1"/>
    </source>
</evidence>
<dbReference type="GO" id="GO:0000716">
    <property type="term" value="P:transcription-coupled nucleotide-excision repair, DNA damage recognition"/>
    <property type="evidence" value="ECO:0007669"/>
    <property type="project" value="UniProtKB-UniRule"/>
</dbReference>
<reference evidence="16 17" key="1">
    <citation type="submission" date="2017-06" db="EMBL/GenBank/DDBJ databases">
        <title>Draft genome sequence of anaerobic fermentative bacterium Anaeromicrobium sediminis DY2726D isolated from West Pacific Ocean sediments.</title>
        <authorList>
            <person name="Zeng X."/>
        </authorList>
    </citation>
    <scope>NUCLEOTIDE SEQUENCE [LARGE SCALE GENOMIC DNA]</scope>
    <source>
        <strain evidence="16 17">DY2726D</strain>
    </source>
</reference>
<evidence type="ECO:0000256" key="12">
    <source>
        <dbReference type="ARBA" id="ARBA00070128"/>
    </source>
</evidence>
<keyword evidence="3 13" id="KW-0547">Nucleotide-binding</keyword>
<dbReference type="SMART" id="SM00487">
    <property type="entry name" value="DEXDc"/>
    <property type="match status" value="1"/>
</dbReference>
<dbReference type="CDD" id="cd17991">
    <property type="entry name" value="DEXHc_TRCF"/>
    <property type="match status" value="1"/>
</dbReference>
<dbReference type="Gene3D" id="3.40.50.11140">
    <property type="match status" value="1"/>
</dbReference>
<evidence type="ECO:0000313" key="17">
    <source>
        <dbReference type="Proteomes" id="UP000216024"/>
    </source>
</evidence>
<gene>
    <name evidence="13 16" type="primary">mfd</name>
    <name evidence="16" type="ORF">CCE28_18430</name>
</gene>
<dbReference type="PROSITE" id="PS51192">
    <property type="entry name" value="HELICASE_ATP_BIND_1"/>
    <property type="match status" value="1"/>
</dbReference>
<evidence type="ECO:0000256" key="1">
    <source>
        <dbReference type="ARBA" id="ARBA00004496"/>
    </source>
</evidence>
<evidence type="ECO:0000256" key="6">
    <source>
        <dbReference type="ARBA" id="ARBA00022806"/>
    </source>
</evidence>
<evidence type="ECO:0000259" key="14">
    <source>
        <dbReference type="PROSITE" id="PS51192"/>
    </source>
</evidence>
<dbReference type="AlphaFoldDB" id="A0A267MFR0"/>
<name>A0A267MFR0_9FIRM</name>
<dbReference type="Pfam" id="PF00271">
    <property type="entry name" value="Helicase_C"/>
    <property type="match status" value="1"/>
</dbReference>
<evidence type="ECO:0000256" key="3">
    <source>
        <dbReference type="ARBA" id="ARBA00022741"/>
    </source>
</evidence>
<keyword evidence="8 13" id="KW-0238">DNA-binding</keyword>
<feature type="domain" description="Helicase C-terminal" evidence="15">
    <location>
        <begin position="809"/>
        <end position="975"/>
    </location>
</feature>
<dbReference type="Pfam" id="PF17757">
    <property type="entry name" value="UvrB_inter"/>
    <property type="match status" value="1"/>
</dbReference>
<dbReference type="InterPro" id="IPR011545">
    <property type="entry name" value="DEAD/DEAH_box_helicase_dom"/>
</dbReference>
<evidence type="ECO:0000256" key="13">
    <source>
        <dbReference type="HAMAP-Rule" id="MF_00969"/>
    </source>
</evidence>
<evidence type="ECO:0000256" key="11">
    <source>
        <dbReference type="ARBA" id="ARBA00061399"/>
    </source>
</evidence>
<keyword evidence="17" id="KW-1185">Reference proteome</keyword>
<keyword evidence="6" id="KW-0347">Helicase</keyword>
<dbReference type="PANTHER" id="PTHR47964:SF1">
    <property type="entry name" value="ATP-DEPENDENT DNA HELICASE HOMOLOG RECG, CHLOROPLASTIC"/>
    <property type="match status" value="1"/>
</dbReference>
<keyword evidence="2 13" id="KW-0963">Cytoplasm</keyword>
<evidence type="ECO:0000256" key="2">
    <source>
        <dbReference type="ARBA" id="ARBA00022490"/>
    </source>
</evidence>
<dbReference type="PROSITE" id="PS51194">
    <property type="entry name" value="HELICASE_CTER"/>
    <property type="match status" value="1"/>
</dbReference>
<keyword evidence="7 13" id="KW-0067">ATP-binding</keyword>
<dbReference type="GO" id="GO:0005737">
    <property type="term" value="C:cytoplasm"/>
    <property type="evidence" value="ECO:0007669"/>
    <property type="project" value="UniProtKB-SubCell"/>
</dbReference>
<dbReference type="FunFam" id="3.40.50.300:FF:000546">
    <property type="entry name" value="Transcription-repair-coupling factor"/>
    <property type="match status" value="1"/>
</dbReference>
<dbReference type="SMART" id="SM01058">
    <property type="entry name" value="CarD_TRCF"/>
    <property type="match status" value="1"/>
</dbReference>
<dbReference type="Pfam" id="PF03461">
    <property type="entry name" value="TRCF"/>
    <property type="match status" value="1"/>
</dbReference>
<dbReference type="InterPro" id="IPR003711">
    <property type="entry name" value="CarD-like/TRCF_RID"/>
</dbReference>
<dbReference type="Pfam" id="PF02559">
    <property type="entry name" value="CarD_TRCF_RID"/>
    <property type="match status" value="1"/>
</dbReference>
<evidence type="ECO:0000256" key="9">
    <source>
        <dbReference type="ARBA" id="ARBA00023204"/>
    </source>
</evidence>
<dbReference type="InterPro" id="IPR005118">
    <property type="entry name" value="TRCF_C"/>
</dbReference>
<dbReference type="GO" id="GO:0006355">
    <property type="term" value="P:regulation of DNA-templated transcription"/>
    <property type="evidence" value="ECO:0007669"/>
    <property type="project" value="UniProtKB-UniRule"/>
</dbReference>
<dbReference type="EC" id="3.6.4.-" evidence="13"/>
<evidence type="ECO:0000256" key="5">
    <source>
        <dbReference type="ARBA" id="ARBA00022801"/>
    </source>
</evidence>
<dbReference type="GO" id="GO:0003678">
    <property type="term" value="F:DNA helicase activity"/>
    <property type="evidence" value="ECO:0007669"/>
    <property type="project" value="TreeGrafter"/>
</dbReference>
<dbReference type="InterPro" id="IPR014001">
    <property type="entry name" value="Helicase_ATP-bd"/>
</dbReference>
<organism evidence="16 17">
    <name type="scientific">Anaeromicrobium sediminis</name>
    <dbReference type="NCBI Taxonomy" id="1478221"/>
    <lineage>
        <taxon>Bacteria</taxon>
        <taxon>Bacillati</taxon>
        <taxon>Bacillota</taxon>
        <taxon>Clostridia</taxon>
        <taxon>Peptostreptococcales</taxon>
        <taxon>Thermotaleaceae</taxon>
        <taxon>Anaeromicrobium</taxon>
    </lineage>
</organism>
<evidence type="ECO:0000259" key="15">
    <source>
        <dbReference type="PROSITE" id="PS51194"/>
    </source>
</evidence>
<dbReference type="InterPro" id="IPR047112">
    <property type="entry name" value="RecG/Mfd"/>
</dbReference>
<protein>
    <recommendedName>
        <fullName evidence="12 13">Transcription-repair-coupling factor</fullName>
        <shortName evidence="13">TRCF</shortName>
        <ecNumber evidence="13">3.6.4.-</ecNumber>
    </recommendedName>
</protein>
<dbReference type="InterPro" id="IPR041471">
    <property type="entry name" value="UvrB_inter"/>
</dbReference>
<dbReference type="GO" id="GO:0005524">
    <property type="term" value="F:ATP binding"/>
    <property type="evidence" value="ECO:0007669"/>
    <property type="project" value="UniProtKB-UniRule"/>
</dbReference>
<dbReference type="Gene3D" id="3.40.50.11180">
    <property type="match status" value="1"/>
</dbReference>
<dbReference type="InterPro" id="IPR004576">
    <property type="entry name" value="Mfd"/>
</dbReference>
<comment type="function">
    <text evidence="13">Couples transcription and DNA repair by recognizing RNA polymerase (RNAP) stalled at DNA lesions. Mediates ATP-dependent release of RNAP and its truncated transcript from the DNA, and recruitment of nucleotide excision repair machinery to the damaged site.</text>
</comment>
<dbReference type="Gene3D" id="2.40.10.170">
    <property type="match status" value="1"/>
</dbReference>
<keyword evidence="4 13" id="KW-0227">DNA damage</keyword>
<dbReference type="InterPro" id="IPR036101">
    <property type="entry name" value="CarD-like/TRCF_RID_sf"/>
</dbReference>
<dbReference type="SMART" id="SM00982">
    <property type="entry name" value="TRCF"/>
    <property type="match status" value="1"/>
</dbReference>
<dbReference type="HAMAP" id="MF_00969">
    <property type="entry name" value="TRCF"/>
    <property type="match status" value="1"/>
</dbReference>
<sequence>MKDNVFINEIRKIDAYEEIQDSVNMLESPIQIGGTIDSQISHIVSSLYKLNKKKCLIITHSQIKAKQIVEDLKFFIDENVNLIPNKEILFYNYDAHSHENLEERLQGLISINGEKPSILVSSIEGLLYRLIPREEFNKSIFSLEYGQIIERNEIIKKLLRLGYEQASMVEGKGQFSVRGGIIDIYSFHSKLPYRIELFDDEVDSIRVFDINSQLSKEKLKKISVEPANEVLIDMDYKDSIDKLESEMKNHLKKLKKGPKDNLRSKIRGLIEQLENGILPQGIQNYLNYFYEETNLVTDYMSDDSFIFIDEPSRVEERAKFINEEFRESFKVLLEKGEVLPNQANIMVTYDDVVESIEKKKIFIFNNLPKKDDKLVPLKKINLLSKMAPVLNGKRELLSKEIKNFKYDGYKIILLASTLDRVQAIKESLEEAHLESTYFKDFNVSIQPGQIIILEGSLSSGFEYVKNKILLLTEKEIYGAVKKKRRSKKKKNGKPIKSFTDLKVGDYVVHENHGIGKYIGVEQLSVQGAKKDYLKVKYLGEDILYVPIEQMDMVQKYIGSDAVKPRLNKLGGSEWKKTKAKVRGAIVDMANELLRLSAIRKTAKGHKFDKDTTWQRQFEDMFPYEETQDQLRCIEEIKGDMEREMPMDRLLCGDVGYGKTEVAIRAIFKAVMDGKQVAFLVPTTILAQQHYNTLSERFKKFPVNVEVLSRFRTAKQQQKTIKELKVGNVDVIIGTHRILSKDLHFKDIGLLIIDEEQRFGVQHKEALKQLRKNVDVLTLTATPIPRTLHMSLIGLRDMSVIEDPPEDRHPVQTYVMEYNEDMIKEAILREVNRGGQVYFVFNRVRGIEKIALDLMNLLPEVKVGVAHGQMGEKELENVMLDFMEKEYDVLVCTTIIETGLDISNVNTVIIYDADKMGLSQLYQLRGRVGRTNRRAYAYLTYEKDKILTEIAQKRLRAIREFTEFGSGFKIAMRDLEIRGAGNLLGGEQHGHMSAIGYDLYCKLLEETVKELKGEEVEDEIETSVEININAFIPGRYIQDEKHKLEIYKRIATIRSKDDAEEVEEEVLDRFGTLPKAVSNLIDIAYMKAIAQKLGIINISETKTHAKLIFKDAKYMNPMILAELISFYKNRIEINGGKEPYIRLKYYNDARKYSDLKQLLDKIDSLQKK</sequence>
<dbReference type="Pfam" id="PF00270">
    <property type="entry name" value="DEAD"/>
    <property type="match status" value="1"/>
</dbReference>
<dbReference type="SMART" id="SM00490">
    <property type="entry name" value="HELICc"/>
    <property type="match status" value="1"/>
</dbReference>
<dbReference type="Gene3D" id="3.40.50.300">
    <property type="entry name" value="P-loop containing nucleotide triphosphate hydrolases"/>
    <property type="match status" value="2"/>
</dbReference>
<dbReference type="InterPro" id="IPR037235">
    <property type="entry name" value="TRCF-like_C_D7"/>
</dbReference>
<dbReference type="PANTHER" id="PTHR47964">
    <property type="entry name" value="ATP-DEPENDENT DNA HELICASE HOMOLOG RECG, CHLOROPLASTIC"/>
    <property type="match status" value="1"/>
</dbReference>
<comment type="similarity">
    <text evidence="11 13">In the C-terminal section; belongs to the helicase family. RecG subfamily.</text>
</comment>
<dbReference type="EMBL" id="NIBG01000024">
    <property type="protein sequence ID" value="PAB57640.1"/>
    <property type="molecule type" value="Genomic_DNA"/>
</dbReference>
<comment type="subcellular location">
    <subcellularLocation>
        <location evidence="1 13">Cytoplasm</location>
    </subcellularLocation>
</comment>
<dbReference type="GO" id="GO:0003684">
    <property type="term" value="F:damaged DNA binding"/>
    <property type="evidence" value="ECO:0007669"/>
    <property type="project" value="InterPro"/>
</dbReference>
<dbReference type="Proteomes" id="UP000216024">
    <property type="component" value="Unassembled WGS sequence"/>
</dbReference>
<dbReference type="SUPFAM" id="SSF52540">
    <property type="entry name" value="P-loop containing nucleoside triphosphate hydrolases"/>
    <property type="match status" value="4"/>
</dbReference>
<dbReference type="OrthoDB" id="9804325at2"/>
<dbReference type="InterPro" id="IPR027417">
    <property type="entry name" value="P-loop_NTPase"/>
</dbReference>